<evidence type="ECO:0000313" key="1">
    <source>
        <dbReference type="EMBL" id="KAI4806732.1"/>
    </source>
</evidence>
<sequence>MQVHLAGDSVALAAEWPDGVPRALCSRTPGSLLTCFSSYGQLWPPYVKLQESRCCFFICEIMFLESTQHFDGQSQLSQSVKSKGQRGGSRLTLQHLIITEDMLSLQSAGMAFSQVLTLVIASPGSQLAHAGTSREDNWRKITVQAQSDGKYGNQAVDGRTAVCSPCFSKLPQFD</sequence>
<proteinExistence type="predicted"/>
<gene>
    <name evidence="1" type="ORF">KUCAC02_017543</name>
</gene>
<evidence type="ECO:0000313" key="2">
    <source>
        <dbReference type="Proteomes" id="UP001057452"/>
    </source>
</evidence>
<comment type="caution">
    <text evidence="1">The sequence shown here is derived from an EMBL/GenBank/DDBJ whole genome shotgun (WGS) entry which is preliminary data.</text>
</comment>
<reference evidence="1" key="1">
    <citation type="submission" date="2022-05" db="EMBL/GenBank/DDBJ databases">
        <title>Chromosome-level genome of Chaenocephalus aceratus.</title>
        <authorList>
            <person name="Park H."/>
        </authorList>
    </citation>
    <scope>NUCLEOTIDE SEQUENCE</scope>
    <source>
        <strain evidence="1">KU_202001</strain>
    </source>
</reference>
<keyword evidence="2" id="KW-1185">Reference proteome</keyword>
<name>A0ACB9W231_CHAAC</name>
<dbReference type="Proteomes" id="UP001057452">
    <property type="component" value="Chromosome 20"/>
</dbReference>
<protein>
    <submittedName>
        <fullName evidence="1">Uncharacterized protein</fullName>
    </submittedName>
</protein>
<accession>A0ACB9W231</accession>
<organism evidence="1 2">
    <name type="scientific">Chaenocephalus aceratus</name>
    <name type="common">Blackfin icefish</name>
    <name type="synonym">Chaenichthys aceratus</name>
    <dbReference type="NCBI Taxonomy" id="36190"/>
    <lineage>
        <taxon>Eukaryota</taxon>
        <taxon>Metazoa</taxon>
        <taxon>Chordata</taxon>
        <taxon>Craniata</taxon>
        <taxon>Vertebrata</taxon>
        <taxon>Euteleostomi</taxon>
        <taxon>Actinopterygii</taxon>
        <taxon>Neopterygii</taxon>
        <taxon>Teleostei</taxon>
        <taxon>Neoteleostei</taxon>
        <taxon>Acanthomorphata</taxon>
        <taxon>Eupercaria</taxon>
        <taxon>Perciformes</taxon>
        <taxon>Notothenioidei</taxon>
        <taxon>Channichthyidae</taxon>
        <taxon>Chaenocephalus</taxon>
    </lineage>
</organism>
<dbReference type="EMBL" id="CM043804">
    <property type="protein sequence ID" value="KAI4806732.1"/>
    <property type="molecule type" value="Genomic_DNA"/>
</dbReference>